<dbReference type="PANTHER" id="PTHR46093">
    <property type="entry name" value="ACYL-COA-BINDING DOMAIN-CONTAINING PROTEIN 5"/>
    <property type="match status" value="1"/>
</dbReference>
<accession>A0A8S1JFP5</accession>
<dbReference type="SUPFAM" id="SSF117281">
    <property type="entry name" value="Kelch motif"/>
    <property type="match status" value="1"/>
</dbReference>
<keyword evidence="1" id="KW-0880">Kelch repeat</keyword>
<evidence type="ECO:0000256" key="3">
    <source>
        <dbReference type="SAM" id="Coils"/>
    </source>
</evidence>
<dbReference type="Gene3D" id="2.120.10.80">
    <property type="entry name" value="Kelch-type beta propeller"/>
    <property type="match status" value="1"/>
</dbReference>
<dbReference type="EMBL" id="CAJHUC010003076">
    <property type="protein sequence ID" value="CAD7705297.1"/>
    <property type="molecule type" value="Genomic_DNA"/>
</dbReference>
<evidence type="ECO:0000313" key="7">
    <source>
        <dbReference type="Proteomes" id="UP000708148"/>
    </source>
</evidence>
<feature type="region of interest" description="Disordered" evidence="4">
    <location>
        <begin position="106"/>
        <end position="147"/>
    </location>
</feature>
<feature type="domain" description="Acyl-CoA-binding" evidence="5">
    <location>
        <begin position="167"/>
        <end position="258"/>
    </location>
</feature>
<evidence type="ECO:0000256" key="2">
    <source>
        <dbReference type="ARBA" id="ARBA00022737"/>
    </source>
</evidence>
<proteinExistence type="predicted"/>
<protein>
    <recommendedName>
        <fullName evidence="5">Acyl-CoA-binding domain-containing protein</fullName>
    </recommendedName>
</protein>
<dbReference type="InterPro" id="IPR056819">
    <property type="entry name" value="ACBP4-6_C"/>
</dbReference>
<gene>
    <name evidence="6" type="ORF">OSTQU699_LOCUS10652</name>
</gene>
<keyword evidence="3" id="KW-0175">Coiled coil</keyword>
<dbReference type="PANTHER" id="PTHR46093:SF3">
    <property type="entry name" value="ACYL-COA-BINDING DOMAIN-CONTAINING PROTEIN 4"/>
    <property type="match status" value="1"/>
</dbReference>
<comment type="caution">
    <text evidence="6">The sequence shown here is derived from an EMBL/GenBank/DDBJ whole genome shotgun (WGS) entry which is preliminary data.</text>
</comment>
<dbReference type="Pfam" id="PF24922">
    <property type="entry name" value="ACBP4_C"/>
    <property type="match status" value="1"/>
</dbReference>
<feature type="compositionally biased region" description="Low complexity" evidence="4">
    <location>
        <begin position="121"/>
        <end position="136"/>
    </location>
</feature>
<keyword evidence="7" id="KW-1185">Reference proteome</keyword>
<sequence>MHGGLPSPRAGHVAGMLGDHLYIVGGGNNAAGCTDMAYLDCSPLYVAFGDSAQWLQMSWSLVGAIPERSIIASEGMSLISVQEAGVLVSFGGYNGKYSNSVSIFRPGSSSMGNEAGEGRPQEGAQQEAQANGRGEAPQAPQGLEGPQGVENMTEAEMQANLQSAWKESENAAREASAAKEFAATELALMRRQLLSAQTALEEKEKALEEAKTQLQAEQSKTLKLEAEAAELRHKLVAMADLEKELEAYRRAAQESQQKGSGLWGFIAGGTA</sequence>
<evidence type="ECO:0000259" key="5">
    <source>
        <dbReference type="Pfam" id="PF24922"/>
    </source>
</evidence>
<organism evidence="6 7">
    <name type="scientific">Ostreobium quekettii</name>
    <dbReference type="NCBI Taxonomy" id="121088"/>
    <lineage>
        <taxon>Eukaryota</taxon>
        <taxon>Viridiplantae</taxon>
        <taxon>Chlorophyta</taxon>
        <taxon>core chlorophytes</taxon>
        <taxon>Ulvophyceae</taxon>
        <taxon>TCBD clade</taxon>
        <taxon>Bryopsidales</taxon>
        <taxon>Ostreobineae</taxon>
        <taxon>Ostreobiaceae</taxon>
        <taxon>Ostreobium</taxon>
    </lineage>
</organism>
<dbReference type="InterPro" id="IPR015915">
    <property type="entry name" value="Kelch-typ_b-propeller"/>
</dbReference>
<evidence type="ECO:0000256" key="4">
    <source>
        <dbReference type="SAM" id="MobiDB-lite"/>
    </source>
</evidence>
<dbReference type="AlphaFoldDB" id="A0A8S1JFP5"/>
<evidence type="ECO:0000313" key="6">
    <source>
        <dbReference type="EMBL" id="CAD7705297.1"/>
    </source>
</evidence>
<reference evidence="6" key="1">
    <citation type="submission" date="2020-12" db="EMBL/GenBank/DDBJ databases">
        <authorList>
            <person name="Iha C."/>
        </authorList>
    </citation>
    <scope>NUCLEOTIDE SEQUENCE</scope>
</reference>
<dbReference type="OrthoDB" id="10251809at2759"/>
<dbReference type="Proteomes" id="UP000708148">
    <property type="component" value="Unassembled WGS sequence"/>
</dbReference>
<keyword evidence="2" id="KW-0677">Repeat</keyword>
<name>A0A8S1JFP5_9CHLO</name>
<evidence type="ECO:0000256" key="1">
    <source>
        <dbReference type="ARBA" id="ARBA00022441"/>
    </source>
</evidence>
<feature type="coiled-coil region" evidence="3">
    <location>
        <begin position="186"/>
        <end position="258"/>
    </location>
</feature>